<dbReference type="KEGG" id="erz:ER308_20980"/>
<organism evidence="1 2">
    <name type="scientific">Egibacter rhizosphaerae</name>
    <dbReference type="NCBI Taxonomy" id="1670831"/>
    <lineage>
        <taxon>Bacteria</taxon>
        <taxon>Bacillati</taxon>
        <taxon>Actinomycetota</taxon>
        <taxon>Nitriliruptoria</taxon>
        <taxon>Egibacterales</taxon>
        <taxon>Egibacteraceae</taxon>
        <taxon>Egibacter</taxon>
    </lineage>
</organism>
<evidence type="ECO:0000313" key="2">
    <source>
        <dbReference type="Proteomes" id="UP000291469"/>
    </source>
</evidence>
<name>A0A411YKR1_9ACTN</name>
<dbReference type="AlphaFoldDB" id="A0A411YKR1"/>
<evidence type="ECO:0000313" key="1">
    <source>
        <dbReference type="EMBL" id="QBI21785.1"/>
    </source>
</evidence>
<dbReference type="EMBL" id="CP036402">
    <property type="protein sequence ID" value="QBI21785.1"/>
    <property type="molecule type" value="Genomic_DNA"/>
</dbReference>
<keyword evidence="2" id="KW-1185">Reference proteome</keyword>
<dbReference type="Proteomes" id="UP000291469">
    <property type="component" value="Chromosome"/>
</dbReference>
<proteinExistence type="predicted"/>
<dbReference type="RefSeq" id="WP_131156776.1">
    <property type="nucleotide sequence ID" value="NZ_CP036402.1"/>
</dbReference>
<protein>
    <submittedName>
        <fullName evidence="1">Uncharacterized protein</fullName>
    </submittedName>
</protein>
<gene>
    <name evidence="1" type="ORF">ER308_20980</name>
</gene>
<sequence length="268" mass="29566">MSDSDMTAPAVRGAVVAEIGWQRVDGSVRGSVHTPLIIDGIPGLALTYADLPVAEELANARRVAVVLTDARKTLRGWQPMVATGPPPELEHDPEGERFLAQDDLVGQELAKYPPSRLRSDSLLQRGENWWYQSRVLARFVGLSPSLCPEARTNPDDGVLLYAVDHRLTAETVRVDDWHADRLRIEPLAGTAPAPRQPSPACLLRHDHSDDLERRATFTLTGRWDGDRFTVATREGQAHLPPVPGVWARIKQAKALERACRRGLRAAGH</sequence>
<dbReference type="OrthoDB" id="4933758at2"/>
<accession>A0A411YKR1</accession>
<reference evidence="1 2" key="1">
    <citation type="submission" date="2019-01" db="EMBL/GenBank/DDBJ databases">
        <title>Egibacter rhizosphaerae EGI 80759T.</title>
        <authorList>
            <person name="Chen D.-D."/>
            <person name="Tian Y."/>
            <person name="Jiao J.-Y."/>
            <person name="Zhang X.-T."/>
            <person name="Zhang Y.-G."/>
            <person name="Zhang Y."/>
            <person name="Xiao M."/>
            <person name="Shu W.-S."/>
            <person name="Li W.-J."/>
        </authorList>
    </citation>
    <scope>NUCLEOTIDE SEQUENCE [LARGE SCALE GENOMIC DNA]</scope>
    <source>
        <strain evidence="1 2">EGI 80759</strain>
    </source>
</reference>